<protein>
    <submittedName>
        <fullName evidence="2">Uncharacterized protein</fullName>
    </submittedName>
</protein>
<reference evidence="2 3" key="1">
    <citation type="submission" date="2019-08" db="EMBL/GenBank/DDBJ databases">
        <authorList>
            <person name="Khan S.A."/>
            <person name="Jeon C.O."/>
            <person name="Jeong S.E."/>
        </authorList>
    </citation>
    <scope>NUCLEOTIDE SEQUENCE [LARGE SCALE GENOMIC DNA]</scope>
    <source>
        <strain evidence="3">IMCC1728</strain>
    </source>
</reference>
<evidence type="ECO:0000313" key="3">
    <source>
        <dbReference type="Proteomes" id="UP000321832"/>
    </source>
</evidence>
<dbReference type="AlphaFoldDB" id="A0A5C6U5Y6"/>
<keyword evidence="3" id="KW-1185">Reference proteome</keyword>
<name>A0A5C6U5Y6_9BURK</name>
<proteinExistence type="predicted"/>
<sequence length="131" mass="14393">MAPFRSLKYRIALTVFALECVVMGVALWQTSSAQTEALRIQQKAAQNAVLDLASRISRTALLTDELGELQTYFASLQKDPSVERVLLGNGRGIIVASSQLRELGQPMPSLEDSPSWSGAAFRSRTRPARWA</sequence>
<gene>
    <name evidence="2" type="ORF">FSC37_21155</name>
</gene>
<evidence type="ECO:0000256" key="1">
    <source>
        <dbReference type="SAM" id="MobiDB-lite"/>
    </source>
</evidence>
<organism evidence="2 3">
    <name type="scientific">Piscinibacter aquaticus</name>
    <dbReference type="NCBI Taxonomy" id="392597"/>
    <lineage>
        <taxon>Bacteria</taxon>
        <taxon>Pseudomonadati</taxon>
        <taxon>Pseudomonadota</taxon>
        <taxon>Betaproteobacteria</taxon>
        <taxon>Burkholderiales</taxon>
        <taxon>Sphaerotilaceae</taxon>
        <taxon>Piscinibacter</taxon>
    </lineage>
</organism>
<accession>A0A5C6U5Y6</accession>
<dbReference type="EMBL" id="VOPW01000001">
    <property type="protein sequence ID" value="TXC67296.1"/>
    <property type="molecule type" value="Genomic_DNA"/>
</dbReference>
<feature type="region of interest" description="Disordered" evidence="1">
    <location>
        <begin position="105"/>
        <end position="131"/>
    </location>
</feature>
<comment type="caution">
    <text evidence="2">The sequence shown here is derived from an EMBL/GenBank/DDBJ whole genome shotgun (WGS) entry which is preliminary data.</text>
</comment>
<evidence type="ECO:0000313" key="2">
    <source>
        <dbReference type="EMBL" id="TXC67296.1"/>
    </source>
</evidence>
<dbReference type="Proteomes" id="UP000321832">
    <property type="component" value="Unassembled WGS sequence"/>
</dbReference>